<evidence type="ECO:0000313" key="2">
    <source>
        <dbReference type="Proteomes" id="UP001066276"/>
    </source>
</evidence>
<dbReference type="AlphaFoldDB" id="A0AAV7LUR6"/>
<evidence type="ECO:0000313" key="1">
    <source>
        <dbReference type="EMBL" id="KAJ1091355.1"/>
    </source>
</evidence>
<name>A0AAV7LUR6_PLEWA</name>
<dbReference type="Proteomes" id="UP001066276">
    <property type="component" value="Chromosome 11"/>
</dbReference>
<dbReference type="EMBL" id="JANPWB010000015">
    <property type="protein sequence ID" value="KAJ1091355.1"/>
    <property type="molecule type" value="Genomic_DNA"/>
</dbReference>
<sequence length="73" mass="7831">MGRCGATTHSAEHEGIKTAATHLSAGKLIPALPPLLFLLLGGGAPRDRELRLRSQHDKIRASYLSLSELRDAS</sequence>
<gene>
    <name evidence="1" type="ORF">NDU88_004482</name>
</gene>
<organism evidence="1 2">
    <name type="scientific">Pleurodeles waltl</name>
    <name type="common">Iberian ribbed newt</name>
    <dbReference type="NCBI Taxonomy" id="8319"/>
    <lineage>
        <taxon>Eukaryota</taxon>
        <taxon>Metazoa</taxon>
        <taxon>Chordata</taxon>
        <taxon>Craniata</taxon>
        <taxon>Vertebrata</taxon>
        <taxon>Euteleostomi</taxon>
        <taxon>Amphibia</taxon>
        <taxon>Batrachia</taxon>
        <taxon>Caudata</taxon>
        <taxon>Salamandroidea</taxon>
        <taxon>Salamandridae</taxon>
        <taxon>Pleurodelinae</taxon>
        <taxon>Pleurodeles</taxon>
    </lineage>
</organism>
<accession>A0AAV7LUR6</accession>
<reference evidence="1" key="1">
    <citation type="journal article" date="2022" name="bioRxiv">
        <title>Sequencing and chromosome-scale assembly of the giantPleurodeles waltlgenome.</title>
        <authorList>
            <person name="Brown T."/>
            <person name="Elewa A."/>
            <person name="Iarovenko S."/>
            <person name="Subramanian E."/>
            <person name="Araus A.J."/>
            <person name="Petzold A."/>
            <person name="Susuki M."/>
            <person name="Suzuki K.-i.T."/>
            <person name="Hayashi T."/>
            <person name="Toyoda A."/>
            <person name="Oliveira C."/>
            <person name="Osipova E."/>
            <person name="Leigh N.D."/>
            <person name="Simon A."/>
            <person name="Yun M.H."/>
        </authorList>
    </citation>
    <scope>NUCLEOTIDE SEQUENCE</scope>
    <source>
        <strain evidence="1">20211129_DDA</strain>
        <tissue evidence="1">Liver</tissue>
    </source>
</reference>
<comment type="caution">
    <text evidence="1">The sequence shown here is derived from an EMBL/GenBank/DDBJ whole genome shotgun (WGS) entry which is preliminary data.</text>
</comment>
<protein>
    <submittedName>
        <fullName evidence="1">Uncharacterized protein</fullName>
    </submittedName>
</protein>
<keyword evidence="2" id="KW-1185">Reference proteome</keyword>
<proteinExistence type="predicted"/>